<dbReference type="Proteomes" id="UP000218690">
    <property type="component" value="Unassembled WGS sequence"/>
</dbReference>
<sequence>MKLGDLLGVLARGMHVVSLCAGHNRSELVAMGATESFAQSLLSLHEIYFGKTAFSAMQRAARNTSHSLESLREIEKYVGRVRDKRKAWRLREELCATRERDIAKVAVARLKELRKPPQVARGVKVLRRDNGPHSLVITDSPRAIADLFGTIKATAKDPTAAATAAEEAAAGLDLLGAVRQVFSGAGSSSPQLHAHVIVRLEQLDKIARGDGDDIQLLATDGGTLSGAEFIQKRFADIGFVTLVHPEIGPVNLYRTRRFASAKQRTMLAAEHPTCAWLGCRRPANECQFHHLDRWEDGGMTNIDNLVPLCHYHNAINDDSPDKPTGRGRMARLRGRICWLPPGGGRPVVIPSPAI</sequence>
<reference evidence="2 3" key="1">
    <citation type="submission" date="2017-09" db="EMBL/GenBank/DDBJ databases">
        <title>Draft Genome Sequence of Corynebacterium accolens AH4003.</title>
        <authorList>
            <person name="Chen Y."/>
            <person name="Oosthuysen W.F."/>
            <person name="Kelley S."/>
            <person name="Horswill A."/>
        </authorList>
    </citation>
    <scope>NUCLEOTIDE SEQUENCE [LARGE SCALE GENOMIC DNA]</scope>
    <source>
        <strain evidence="2 3">AH4003</strain>
    </source>
</reference>
<feature type="domain" description="HNH nuclease" evidence="1">
    <location>
        <begin position="262"/>
        <end position="314"/>
    </location>
</feature>
<dbReference type="Gene3D" id="1.10.30.50">
    <property type="match status" value="1"/>
</dbReference>
<organism evidence="2 3">
    <name type="scientific">Corynebacterium accolens</name>
    <dbReference type="NCBI Taxonomy" id="38284"/>
    <lineage>
        <taxon>Bacteria</taxon>
        <taxon>Bacillati</taxon>
        <taxon>Actinomycetota</taxon>
        <taxon>Actinomycetes</taxon>
        <taxon>Mycobacteriales</taxon>
        <taxon>Corynebacteriaceae</taxon>
        <taxon>Corynebacterium</taxon>
    </lineage>
</organism>
<keyword evidence="2" id="KW-0255">Endonuclease</keyword>
<dbReference type="SMART" id="SM00507">
    <property type="entry name" value="HNHc"/>
    <property type="match status" value="1"/>
</dbReference>
<dbReference type="GO" id="GO:0004519">
    <property type="term" value="F:endonuclease activity"/>
    <property type="evidence" value="ECO:0007669"/>
    <property type="project" value="UniProtKB-KW"/>
</dbReference>
<keyword evidence="2" id="KW-0540">Nuclease</keyword>
<dbReference type="AlphaFoldDB" id="A0A2A4AIV1"/>
<protein>
    <submittedName>
        <fullName evidence="2">HNH endonuclease</fullName>
    </submittedName>
</protein>
<dbReference type="EMBL" id="NWBP01000025">
    <property type="protein sequence ID" value="PCC82441.1"/>
    <property type="molecule type" value="Genomic_DNA"/>
</dbReference>
<name>A0A2A4AIV1_9CORY</name>
<gene>
    <name evidence="2" type="ORF">COM45_09075</name>
</gene>
<dbReference type="CDD" id="cd00085">
    <property type="entry name" value="HNHc"/>
    <property type="match status" value="1"/>
</dbReference>
<proteinExistence type="predicted"/>
<accession>A0A2A4AIV1</accession>
<keyword evidence="2" id="KW-0378">Hydrolase</keyword>
<evidence type="ECO:0000259" key="1">
    <source>
        <dbReference type="SMART" id="SM00507"/>
    </source>
</evidence>
<evidence type="ECO:0000313" key="3">
    <source>
        <dbReference type="Proteomes" id="UP000218690"/>
    </source>
</evidence>
<evidence type="ECO:0000313" key="2">
    <source>
        <dbReference type="EMBL" id="PCC82441.1"/>
    </source>
</evidence>
<dbReference type="InterPro" id="IPR003615">
    <property type="entry name" value="HNH_nuc"/>
</dbReference>
<comment type="caution">
    <text evidence="2">The sequence shown here is derived from an EMBL/GenBank/DDBJ whole genome shotgun (WGS) entry which is preliminary data.</text>
</comment>